<dbReference type="EMBL" id="BAABDO010000035">
    <property type="protein sequence ID" value="GAA4141010.1"/>
    <property type="molecule type" value="Genomic_DNA"/>
</dbReference>
<sequence length="520" mass="53648">MTPSCPGAAASGAAGGAAGARAGLAAVGTSLACFLLTALLGPSAMQPELRGPAGQPPYSLSVHPSPHLVIGLVAAGMIIGTAGLALCWRAVRKGRRYRPGALMAAGLLVTAAFALMPPVGSADHLNYAAYGRMAVLGHDPYSTSAVDVPGDPVISEVEEWRRTPSVYGPVATGTQALASWVGGDSVRLTVFVLSLFNALAFALTAWILYRTADTDERRLRVALLWTCNPLLLYHLVGGAHNDALAVCPMVAGLALFAARRGRPGTVPRSLGAGALIAVGGAIKVPAALVGGGLAWALARDGREPGARGSAALRLAALAAGALAVTAATYAFAGPHTFDQLRRAADQVSLATPWHLVDLLVGREKRVFIKIGWLTLFAVLAVLLARALPRVRPAAGGADTGGEGERVAAALVLAWLLATPYELPWYSGFAWAALALLPWSRFDWVLLAHTAALSLGYLPARDPKLIGLPSSLDFLLDVARPGVIPVLLTVILIVAVRMCLRRPDPVPAPGPPPRAAAGSPG</sequence>
<feature type="transmembrane region" description="Helical" evidence="8">
    <location>
        <begin position="100"/>
        <end position="120"/>
    </location>
</feature>
<keyword evidence="10" id="KW-1185">Reference proteome</keyword>
<dbReference type="NCBIfam" id="NF038066">
    <property type="entry name" value="MptB"/>
    <property type="match status" value="1"/>
</dbReference>
<evidence type="ECO:0008006" key="11">
    <source>
        <dbReference type="Google" id="ProtNLM"/>
    </source>
</evidence>
<evidence type="ECO:0000256" key="6">
    <source>
        <dbReference type="ARBA" id="ARBA00023136"/>
    </source>
</evidence>
<protein>
    <recommendedName>
        <fullName evidence="11">DUF2029 domain-containing protein</fullName>
    </recommendedName>
</protein>
<feature type="transmembrane region" description="Helical" evidence="8">
    <location>
        <begin position="310"/>
        <end position="332"/>
    </location>
</feature>
<organism evidence="9 10">
    <name type="scientific">Actinomadura keratinilytica</name>
    <dbReference type="NCBI Taxonomy" id="547461"/>
    <lineage>
        <taxon>Bacteria</taxon>
        <taxon>Bacillati</taxon>
        <taxon>Actinomycetota</taxon>
        <taxon>Actinomycetes</taxon>
        <taxon>Streptosporangiales</taxon>
        <taxon>Thermomonosporaceae</taxon>
        <taxon>Actinomadura</taxon>
    </lineage>
</organism>
<comment type="caution">
    <text evidence="9">The sequence shown here is derived from an EMBL/GenBank/DDBJ whole genome shotgun (WGS) entry which is preliminary data.</text>
</comment>
<dbReference type="RefSeq" id="WP_345021496.1">
    <property type="nucleotide sequence ID" value="NZ_BAABDO010000035.1"/>
</dbReference>
<evidence type="ECO:0000256" key="1">
    <source>
        <dbReference type="ARBA" id="ARBA00004141"/>
    </source>
</evidence>
<name>A0ABP7YTA5_9ACTN</name>
<evidence type="ECO:0000256" key="5">
    <source>
        <dbReference type="ARBA" id="ARBA00022989"/>
    </source>
</evidence>
<keyword evidence="2" id="KW-0328">Glycosyltransferase</keyword>
<feature type="transmembrane region" description="Helical" evidence="8">
    <location>
        <begin position="221"/>
        <end position="237"/>
    </location>
</feature>
<dbReference type="Pfam" id="PF26314">
    <property type="entry name" value="MptA_B_family"/>
    <property type="match status" value="1"/>
</dbReference>
<dbReference type="Proteomes" id="UP001500266">
    <property type="component" value="Unassembled WGS sequence"/>
</dbReference>
<feature type="transmembrane region" description="Helical" evidence="8">
    <location>
        <begin position="407"/>
        <end position="436"/>
    </location>
</feature>
<feature type="transmembrane region" description="Helical" evidence="8">
    <location>
        <begin position="24"/>
        <end position="45"/>
    </location>
</feature>
<feature type="transmembrane region" description="Helical" evidence="8">
    <location>
        <begin position="65"/>
        <end position="88"/>
    </location>
</feature>
<comment type="similarity">
    <text evidence="7">Belongs to the MptA/B family.</text>
</comment>
<feature type="transmembrane region" description="Helical" evidence="8">
    <location>
        <begin position="479"/>
        <end position="499"/>
    </location>
</feature>
<keyword evidence="5 8" id="KW-1133">Transmembrane helix</keyword>
<evidence type="ECO:0000256" key="2">
    <source>
        <dbReference type="ARBA" id="ARBA00022676"/>
    </source>
</evidence>
<comment type="subcellular location">
    <subcellularLocation>
        <location evidence="1">Membrane</location>
        <topology evidence="1">Multi-pass membrane protein</topology>
    </subcellularLocation>
</comment>
<dbReference type="InterPro" id="IPR049829">
    <property type="entry name" value="MptA/B-like"/>
</dbReference>
<evidence type="ECO:0000313" key="9">
    <source>
        <dbReference type="EMBL" id="GAA4141010.1"/>
    </source>
</evidence>
<evidence type="ECO:0000256" key="7">
    <source>
        <dbReference type="ARBA" id="ARBA00043987"/>
    </source>
</evidence>
<feature type="transmembrane region" description="Helical" evidence="8">
    <location>
        <begin position="188"/>
        <end position="209"/>
    </location>
</feature>
<reference evidence="10" key="1">
    <citation type="journal article" date="2019" name="Int. J. Syst. Evol. Microbiol.">
        <title>The Global Catalogue of Microorganisms (GCM) 10K type strain sequencing project: providing services to taxonomists for standard genome sequencing and annotation.</title>
        <authorList>
            <consortium name="The Broad Institute Genomics Platform"/>
            <consortium name="The Broad Institute Genome Sequencing Center for Infectious Disease"/>
            <person name="Wu L."/>
            <person name="Ma J."/>
        </authorList>
    </citation>
    <scope>NUCLEOTIDE SEQUENCE [LARGE SCALE GENOMIC DNA]</scope>
    <source>
        <strain evidence="10">JCM 17316</strain>
    </source>
</reference>
<feature type="transmembrane region" description="Helical" evidence="8">
    <location>
        <begin position="366"/>
        <end position="387"/>
    </location>
</feature>
<gene>
    <name evidence="9" type="ORF">GCM10022416_28680</name>
</gene>
<evidence type="ECO:0000256" key="3">
    <source>
        <dbReference type="ARBA" id="ARBA00022679"/>
    </source>
</evidence>
<evidence type="ECO:0000313" key="10">
    <source>
        <dbReference type="Proteomes" id="UP001500266"/>
    </source>
</evidence>
<evidence type="ECO:0000256" key="4">
    <source>
        <dbReference type="ARBA" id="ARBA00022692"/>
    </source>
</evidence>
<proteinExistence type="inferred from homology"/>
<keyword evidence="6 8" id="KW-0472">Membrane</keyword>
<keyword evidence="3" id="KW-0808">Transferase</keyword>
<feature type="transmembrane region" description="Helical" evidence="8">
    <location>
        <begin position="270"/>
        <end position="298"/>
    </location>
</feature>
<keyword evidence="4 8" id="KW-0812">Transmembrane</keyword>
<evidence type="ECO:0000256" key="8">
    <source>
        <dbReference type="SAM" id="Phobius"/>
    </source>
</evidence>
<accession>A0ABP7YTA5</accession>